<dbReference type="InterPro" id="IPR013517">
    <property type="entry name" value="FG-GAP"/>
</dbReference>
<dbReference type="EMBL" id="CP036276">
    <property type="protein sequence ID" value="QDU43641.1"/>
    <property type="molecule type" value="Genomic_DNA"/>
</dbReference>
<accession>A0A517ZMF1</accession>
<dbReference type="KEGG" id="sdyn:Mal52_21170"/>
<evidence type="ECO:0000256" key="2">
    <source>
        <dbReference type="SAM" id="SignalP"/>
    </source>
</evidence>
<dbReference type="AlphaFoldDB" id="A0A517ZMF1"/>
<dbReference type="SUPFAM" id="SSF69318">
    <property type="entry name" value="Integrin alpha N-terminal domain"/>
    <property type="match status" value="1"/>
</dbReference>
<sequence length="406" mass="44807" precursor="true">MLRNTMPLKAFTIVCLAACGQFVTPGADAVAAEQSSVTFQKIPLGVSPNEGCAVADVDQDGKLDVIAGRNWFAAPDFAARPLRNIEEFGEDYLKNNGDHVYDVNGDGWIDVISGDWHGEEIFWYENPGKVGLTKGLLWKPHLLKKTRSRNEAYFLQDLDGDDVPEIVVDCWETEAPLVAWKLISSEEGPTLEQHVLGNNGCGHGMAFGDVNGDGHDDILTLVGWYEHPGSDPLSKEWKHHASWNRPHGSCPFLVVDLTGDGRNDVIWGNGHDYGLYWLEQLDTDEDDTAWKEHLIDRSYSQTHCLHWADIDGDGAGELITGKRVRGHAGRDPGGVEPECLYYYEWNQANQKFERHLISAGEGIGTGMQIRTADLNNDGKLDIAVSGKSGTWVLLNRGVEKSPATAK</sequence>
<dbReference type="RefSeq" id="WP_197534794.1">
    <property type="nucleotide sequence ID" value="NZ_CP036276.1"/>
</dbReference>
<protein>
    <submittedName>
        <fullName evidence="3">FG-GAP repeat protein</fullName>
    </submittedName>
</protein>
<reference evidence="3 4" key="1">
    <citation type="submission" date="2019-02" db="EMBL/GenBank/DDBJ databases">
        <title>Deep-cultivation of Planctomycetes and their phenomic and genomic characterization uncovers novel biology.</title>
        <authorList>
            <person name="Wiegand S."/>
            <person name="Jogler M."/>
            <person name="Boedeker C."/>
            <person name="Pinto D."/>
            <person name="Vollmers J."/>
            <person name="Rivas-Marin E."/>
            <person name="Kohn T."/>
            <person name="Peeters S.H."/>
            <person name="Heuer A."/>
            <person name="Rast P."/>
            <person name="Oberbeckmann S."/>
            <person name="Bunk B."/>
            <person name="Jeske O."/>
            <person name="Meyerdierks A."/>
            <person name="Storesund J.E."/>
            <person name="Kallscheuer N."/>
            <person name="Luecker S."/>
            <person name="Lage O.M."/>
            <person name="Pohl T."/>
            <person name="Merkel B.J."/>
            <person name="Hornburger P."/>
            <person name="Mueller R.-W."/>
            <person name="Bruemmer F."/>
            <person name="Labrenz M."/>
            <person name="Spormann A.M."/>
            <person name="Op den Camp H."/>
            <person name="Overmann J."/>
            <person name="Amann R."/>
            <person name="Jetten M.S.M."/>
            <person name="Mascher T."/>
            <person name="Medema M.H."/>
            <person name="Devos D.P."/>
            <person name="Kaster A.-K."/>
            <person name="Ovreas L."/>
            <person name="Rohde M."/>
            <person name="Galperin M.Y."/>
            <person name="Jogler C."/>
        </authorList>
    </citation>
    <scope>NUCLEOTIDE SEQUENCE [LARGE SCALE GENOMIC DNA]</scope>
    <source>
        <strain evidence="3 4">Mal52</strain>
    </source>
</reference>
<dbReference type="PANTHER" id="PTHR44103">
    <property type="entry name" value="PROPROTEIN CONVERTASE P"/>
    <property type="match status" value="1"/>
</dbReference>
<name>A0A517ZMF1_9PLAN</name>
<dbReference type="PANTHER" id="PTHR44103:SF1">
    <property type="entry name" value="PROPROTEIN CONVERTASE P"/>
    <property type="match status" value="1"/>
</dbReference>
<proteinExistence type="predicted"/>
<dbReference type="Pfam" id="PF13517">
    <property type="entry name" value="FG-GAP_3"/>
    <property type="match status" value="2"/>
</dbReference>
<organism evidence="3 4">
    <name type="scientific">Symmachiella dynata</name>
    <dbReference type="NCBI Taxonomy" id="2527995"/>
    <lineage>
        <taxon>Bacteria</taxon>
        <taxon>Pseudomonadati</taxon>
        <taxon>Planctomycetota</taxon>
        <taxon>Planctomycetia</taxon>
        <taxon>Planctomycetales</taxon>
        <taxon>Planctomycetaceae</taxon>
        <taxon>Symmachiella</taxon>
    </lineage>
</organism>
<dbReference type="Gene3D" id="2.130.10.130">
    <property type="entry name" value="Integrin alpha, N-terminal"/>
    <property type="match status" value="1"/>
</dbReference>
<evidence type="ECO:0000256" key="1">
    <source>
        <dbReference type="ARBA" id="ARBA00022729"/>
    </source>
</evidence>
<evidence type="ECO:0000313" key="4">
    <source>
        <dbReference type="Proteomes" id="UP000319383"/>
    </source>
</evidence>
<evidence type="ECO:0000313" key="3">
    <source>
        <dbReference type="EMBL" id="QDU43641.1"/>
    </source>
</evidence>
<dbReference type="InterPro" id="IPR028994">
    <property type="entry name" value="Integrin_alpha_N"/>
</dbReference>
<dbReference type="Proteomes" id="UP000319383">
    <property type="component" value="Chromosome"/>
</dbReference>
<keyword evidence="4" id="KW-1185">Reference proteome</keyword>
<feature type="signal peptide" evidence="2">
    <location>
        <begin position="1"/>
        <end position="17"/>
    </location>
</feature>
<keyword evidence="1 2" id="KW-0732">Signal</keyword>
<gene>
    <name evidence="3" type="ORF">Mal52_21170</name>
</gene>
<feature type="chain" id="PRO_5021931235" evidence="2">
    <location>
        <begin position="18"/>
        <end position="406"/>
    </location>
</feature>